<feature type="transmembrane region" description="Helical" evidence="1">
    <location>
        <begin position="111"/>
        <end position="130"/>
    </location>
</feature>
<dbReference type="EMBL" id="JACHXU010000014">
    <property type="protein sequence ID" value="MBB3208173.1"/>
    <property type="molecule type" value="Genomic_DNA"/>
</dbReference>
<keyword evidence="1" id="KW-0812">Transmembrane</keyword>
<feature type="transmembrane region" description="Helical" evidence="1">
    <location>
        <begin position="78"/>
        <end position="99"/>
    </location>
</feature>
<organism evidence="2 3">
    <name type="scientific">Aporhodopirellula rubra</name>
    <dbReference type="NCBI Taxonomy" id="980271"/>
    <lineage>
        <taxon>Bacteria</taxon>
        <taxon>Pseudomonadati</taxon>
        <taxon>Planctomycetota</taxon>
        <taxon>Planctomycetia</taxon>
        <taxon>Pirellulales</taxon>
        <taxon>Pirellulaceae</taxon>
        <taxon>Aporhodopirellula</taxon>
    </lineage>
</organism>
<feature type="transmembrane region" description="Helical" evidence="1">
    <location>
        <begin position="39"/>
        <end position="58"/>
    </location>
</feature>
<dbReference type="AlphaFoldDB" id="A0A7W5E0Y5"/>
<reference evidence="2 3" key="1">
    <citation type="submission" date="2020-08" db="EMBL/GenBank/DDBJ databases">
        <title>Genomic Encyclopedia of Type Strains, Phase III (KMG-III): the genomes of soil and plant-associated and newly described type strains.</title>
        <authorList>
            <person name="Whitman W."/>
        </authorList>
    </citation>
    <scope>NUCLEOTIDE SEQUENCE [LARGE SCALE GENOMIC DNA]</scope>
    <source>
        <strain evidence="2 3">CECT 8075</strain>
    </source>
</reference>
<evidence type="ECO:0000313" key="2">
    <source>
        <dbReference type="EMBL" id="MBB3208173.1"/>
    </source>
</evidence>
<dbReference type="Proteomes" id="UP000536179">
    <property type="component" value="Unassembled WGS sequence"/>
</dbReference>
<protein>
    <submittedName>
        <fullName evidence="2">Uncharacterized protein</fullName>
    </submittedName>
</protein>
<comment type="caution">
    <text evidence="2">The sequence shown here is derived from an EMBL/GenBank/DDBJ whole genome shotgun (WGS) entry which is preliminary data.</text>
</comment>
<sequence length="140" mass="15225">MMLALIRRLTFAGVLIATVVLFGTSLPTWWGGHFGGYRLLAHMAASGVVVIGLPLYAILRWTDWLSAPIPTRGSAWTFWALILSGFLTIASMYACMMPSTTTSWMVALIDFHGWIGATMAVAAIAHLATLRRVDPKQSAT</sequence>
<gene>
    <name evidence="2" type="ORF">FHS27_004000</name>
</gene>
<dbReference type="RefSeq" id="WP_184306409.1">
    <property type="nucleotide sequence ID" value="NZ_JACHXU010000014.1"/>
</dbReference>
<keyword evidence="3" id="KW-1185">Reference proteome</keyword>
<evidence type="ECO:0000313" key="3">
    <source>
        <dbReference type="Proteomes" id="UP000536179"/>
    </source>
</evidence>
<name>A0A7W5E0Y5_9BACT</name>
<keyword evidence="1" id="KW-0472">Membrane</keyword>
<accession>A0A7W5E0Y5</accession>
<keyword evidence="1" id="KW-1133">Transmembrane helix</keyword>
<evidence type="ECO:0000256" key="1">
    <source>
        <dbReference type="SAM" id="Phobius"/>
    </source>
</evidence>
<proteinExistence type="predicted"/>